<feature type="non-terminal residue" evidence="1">
    <location>
        <position position="1"/>
    </location>
</feature>
<sequence>RLTLCDLHGWVSSLSSKVRWGLLCKSLYEPTIAPLEGFSATGGGGRYRPLWEPMI</sequence>
<name>A0A0B7AKP9_9EUPU</name>
<reference evidence="1" key="1">
    <citation type="submission" date="2014-12" db="EMBL/GenBank/DDBJ databases">
        <title>Insight into the proteome of Arion vulgaris.</title>
        <authorList>
            <person name="Aradska J."/>
            <person name="Bulat T."/>
            <person name="Smidak R."/>
            <person name="Sarate P."/>
            <person name="Gangsoo J."/>
            <person name="Sialana F."/>
            <person name="Bilban M."/>
            <person name="Lubec G."/>
        </authorList>
    </citation>
    <scope>NUCLEOTIDE SEQUENCE</scope>
    <source>
        <tissue evidence="1">Skin</tissue>
    </source>
</reference>
<organism evidence="1">
    <name type="scientific">Arion vulgaris</name>
    <dbReference type="NCBI Taxonomy" id="1028688"/>
    <lineage>
        <taxon>Eukaryota</taxon>
        <taxon>Metazoa</taxon>
        <taxon>Spiralia</taxon>
        <taxon>Lophotrochozoa</taxon>
        <taxon>Mollusca</taxon>
        <taxon>Gastropoda</taxon>
        <taxon>Heterobranchia</taxon>
        <taxon>Euthyneura</taxon>
        <taxon>Panpulmonata</taxon>
        <taxon>Eupulmonata</taxon>
        <taxon>Stylommatophora</taxon>
        <taxon>Helicina</taxon>
        <taxon>Arionoidea</taxon>
        <taxon>Arionidae</taxon>
        <taxon>Arion</taxon>
    </lineage>
</organism>
<dbReference type="EMBL" id="HACG01034307">
    <property type="protein sequence ID" value="CEK81172.1"/>
    <property type="molecule type" value="Transcribed_RNA"/>
</dbReference>
<evidence type="ECO:0000313" key="1">
    <source>
        <dbReference type="EMBL" id="CEK81172.1"/>
    </source>
</evidence>
<accession>A0A0B7AKP9</accession>
<protein>
    <submittedName>
        <fullName evidence="1">Uncharacterized protein</fullName>
    </submittedName>
</protein>
<gene>
    <name evidence="1" type="primary">ORF124676</name>
</gene>
<dbReference type="AlphaFoldDB" id="A0A0B7AKP9"/>
<proteinExistence type="predicted"/>